<dbReference type="InterPro" id="IPR029068">
    <property type="entry name" value="Glyas_Bleomycin-R_OHBP_Dase"/>
</dbReference>
<dbReference type="GO" id="GO:0046491">
    <property type="term" value="P:L-methylmalonyl-CoA metabolic process"/>
    <property type="evidence" value="ECO:0007669"/>
    <property type="project" value="TreeGrafter"/>
</dbReference>
<accession>A0A8H8BTP1</accession>
<dbReference type="AlphaFoldDB" id="A0A8H8BTP1"/>
<dbReference type="GO" id="GO:0004493">
    <property type="term" value="F:methylmalonyl-CoA epimerase activity"/>
    <property type="evidence" value="ECO:0007669"/>
    <property type="project" value="TreeGrafter"/>
</dbReference>
<dbReference type="GO" id="GO:0005739">
    <property type="term" value="C:mitochondrion"/>
    <property type="evidence" value="ECO:0007669"/>
    <property type="project" value="TreeGrafter"/>
</dbReference>
<dbReference type="FunFam" id="3.10.180.10:FF:000034">
    <property type="entry name" value="Glyoxalase/Bleomycin resistance protein/Dihydroxybiphenyl dioxygenase"/>
    <property type="match status" value="1"/>
</dbReference>
<proteinExistence type="predicted"/>
<protein>
    <recommendedName>
        <fullName evidence="2">VOC domain-containing protein</fullName>
    </recommendedName>
</protein>
<evidence type="ECO:0000313" key="4">
    <source>
        <dbReference type="Proteomes" id="UP000664132"/>
    </source>
</evidence>
<dbReference type="Proteomes" id="UP000664132">
    <property type="component" value="Unassembled WGS sequence"/>
</dbReference>
<dbReference type="InterPro" id="IPR037523">
    <property type="entry name" value="VOC_core"/>
</dbReference>
<name>A0A8H8BTP1_9HELO</name>
<dbReference type="GO" id="GO:0046872">
    <property type="term" value="F:metal ion binding"/>
    <property type="evidence" value="ECO:0007669"/>
    <property type="project" value="UniProtKB-KW"/>
</dbReference>
<dbReference type="PANTHER" id="PTHR43048:SF3">
    <property type="entry name" value="METHYLMALONYL-COA EPIMERASE, MITOCHONDRIAL"/>
    <property type="match status" value="1"/>
</dbReference>
<sequence>MATRIKPTANSPSKIQLARISHVQLRHPEPERFLEFAEAFGLVEEARLGDAIYLRGYGKDPYCYVVLPSTSREKAFEGGAFVVNSKDDLEKASKLPGATRKDISHLPGGGEMVSLSSPGGTKIHLVWGQKTRDIPDKEPSAQVMNLGPYNLPFTKERRGEFQRFQPGPAMVHKVGHYGYISSNFDEDMAFYLNNFNLTPSDILYEPSLPDLDVLAFLHLDLGAEYSDHHTFFMQRAAPGQQTAVHHCSFEVADFDTQLLGHQWLADKGFTPVWGVGRHILGSQIFDYWKDTSGFKIEHYADGDIVNDKTEMKRQAAGPDTLSIWGPPLPPTFVEN</sequence>
<dbReference type="OrthoDB" id="3360610at2759"/>
<feature type="domain" description="VOC" evidence="2">
    <location>
        <begin position="173"/>
        <end position="301"/>
    </location>
</feature>
<organism evidence="3 4">
    <name type="scientific">Cadophora malorum</name>
    <dbReference type="NCBI Taxonomy" id="108018"/>
    <lineage>
        <taxon>Eukaryota</taxon>
        <taxon>Fungi</taxon>
        <taxon>Dikarya</taxon>
        <taxon>Ascomycota</taxon>
        <taxon>Pezizomycotina</taxon>
        <taxon>Leotiomycetes</taxon>
        <taxon>Helotiales</taxon>
        <taxon>Ploettnerulaceae</taxon>
        <taxon>Cadophora</taxon>
    </lineage>
</organism>
<evidence type="ECO:0000313" key="3">
    <source>
        <dbReference type="EMBL" id="KAG4423725.1"/>
    </source>
</evidence>
<keyword evidence="1" id="KW-0479">Metal-binding</keyword>
<evidence type="ECO:0000259" key="2">
    <source>
        <dbReference type="PROSITE" id="PS51819"/>
    </source>
</evidence>
<dbReference type="PROSITE" id="PS51819">
    <property type="entry name" value="VOC"/>
    <property type="match status" value="1"/>
</dbReference>
<dbReference type="EMBL" id="JAFJYH010000030">
    <property type="protein sequence ID" value="KAG4423725.1"/>
    <property type="molecule type" value="Genomic_DNA"/>
</dbReference>
<dbReference type="Gene3D" id="3.10.180.10">
    <property type="entry name" value="2,3-Dihydroxybiphenyl 1,2-Dioxygenase, domain 1"/>
    <property type="match status" value="2"/>
</dbReference>
<dbReference type="PANTHER" id="PTHR43048">
    <property type="entry name" value="METHYLMALONYL-COA EPIMERASE"/>
    <property type="match status" value="1"/>
</dbReference>
<dbReference type="InterPro" id="IPR051785">
    <property type="entry name" value="MMCE/EMCE_epimerase"/>
</dbReference>
<evidence type="ECO:0000256" key="1">
    <source>
        <dbReference type="ARBA" id="ARBA00022723"/>
    </source>
</evidence>
<comment type="caution">
    <text evidence="3">The sequence shown here is derived from an EMBL/GenBank/DDBJ whole genome shotgun (WGS) entry which is preliminary data.</text>
</comment>
<keyword evidence="4" id="KW-1185">Reference proteome</keyword>
<dbReference type="SUPFAM" id="SSF54593">
    <property type="entry name" value="Glyoxalase/Bleomycin resistance protein/Dihydroxybiphenyl dioxygenase"/>
    <property type="match status" value="1"/>
</dbReference>
<gene>
    <name evidence="3" type="ORF">IFR04_003150</name>
</gene>
<reference evidence="3" key="1">
    <citation type="submission" date="2021-02" db="EMBL/GenBank/DDBJ databases">
        <title>Genome sequence Cadophora malorum strain M34.</title>
        <authorList>
            <person name="Stefanovic E."/>
            <person name="Vu D."/>
            <person name="Scully C."/>
            <person name="Dijksterhuis J."/>
            <person name="Roader J."/>
            <person name="Houbraken J."/>
        </authorList>
    </citation>
    <scope>NUCLEOTIDE SEQUENCE</scope>
    <source>
        <strain evidence="3">M34</strain>
    </source>
</reference>